<dbReference type="InterPro" id="IPR001660">
    <property type="entry name" value="SAM"/>
</dbReference>
<evidence type="ECO:0000313" key="7">
    <source>
        <dbReference type="EMBL" id="MTW22157.1"/>
    </source>
</evidence>
<comment type="caution">
    <text evidence="7">The sequence shown here is derived from an EMBL/GenBank/DDBJ whole genome shotgun (WGS) entry which is preliminary data.</text>
</comment>
<dbReference type="SUPFAM" id="SSF55073">
    <property type="entry name" value="Nucleotide cyclase"/>
    <property type="match status" value="1"/>
</dbReference>
<dbReference type="EMBL" id="WNKT01000032">
    <property type="protein sequence ID" value="MTW22157.1"/>
    <property type="molecule type" value="Genomic_DNA"/>
</dbReference>
<dbReference type="PANTHER" id="PTHR44757:SF2">
    <property type="entry name" value="BIOFILM ARCHITECTURE MAINTENANCE PROTEIN MBAA"/>
    <property type="match status" value="1"/>
</dbReference>
<dbReference type="SMART" id="SM00052">
    <property type="entry name" value="EAL"/>
    <property type="match status" value="1"/>
</dbReference>
<dbReference type="NCBIfam" id="TIGR00254">
    <property type="entry name" value="GGDEF"/>
    <property type="match status" value="1"/>
</dbReference>
<dbReference type="OrthoDB" id="8553030at2"/>
<dbReference type="Gene3D" id="3.30.450.20">
    <property type="entry name" value="PAS domain"/>
    <property type="match status" value="1"/>
</dbReference>
<dbReference type="InterPro" id="IPR029787">
    <property type="entry name" value="Nucleotide_cyclase"/>
</dbReference>
<evidence type="ECO:0000256" key="1">
    <source>
        <dbReference type="PROSITE-ProRule" id="PRU00169"/>
    </source>
</evidence>
<dbReference type="Gene3D" id="3.40.50.2300">
    <property type="match status" value="1"/>
</dbReference>
<dbReference type="InterPro" id="IPR035965">
    <property type="entry name" value="PAS-like_dom_sf"/>
</dbReference>
<dbReference type="PROSITE" id="PS50110">
    <property type="entry name" value="RESPONSE_REGULATORY"/>
    <property type="match status" value="1"/>
</dbReference>
<dbReference type="InterPro" id="IPR000014">
    <property type="entry name" value="PAS"/>
</dbReference>
<dbReference type="SMART" id="SM00091">
    <property type="entry name" value="PAS"/>
    <property type="match status" value="1"/>
</dbReference>
<dbReference type="PROSITE" id="PS50887">
    <property type="entry name" value="GGDEF"/>
    <property type="match status" value="1"/>
</dbReference>
<dbReference type="CDD" id="cd00130">
    <property type="entry name" value="PAS"/>
    <property type="match status" value="1"/>
</dbReference>
<feature type="domain" description="EAL" evidence="5">
    <location>
        <begin position="438"/>
        <end position="691"/>
    </location>
</feature>
<feature type="domain" description="SAM" evidence="2">
    <location>
        <begin position="571"/>
        <end position="639"/>
    </location>
</feature>
<feature type="modified residue" description="4-aspartylphosphate" evidence="1">
    <location>
        <position position="57"/>
    </location>
</feature>
<dbReference type="CDD" id="cd19920">
    <property type="entry name" value="REC_PA4781-like"/>
    <property type="match status" value="1"/>
</dbReference>
<dbReference type="SUPFAM" id="SSF52172">
    <property type="entry name" value="CheY-like"/>
    <property type="match status" value="1"/>
</dbReference>
<dbReference type="InterPro" id="IPR013767">
    <property type="entry name" value="PAS_fold"/>
</dbReference>
<feature type="domain" description="PAS" evidence="4">
    <location>
        <begin position="139"/>
        <end position="185"/>
    </location>
</feature>
<evidence type="ECO:0000259" key="4">
    <source>
        <dbReference type="PROSITE" id="PS50112"/>
    </source>
</evidence>
<reference evidence="7 8" key="1">
    <citation type="submission" date="2019-11" db="EMBL/GenBank/DDBJ databases">
        <title>Whole-genome sequence of the anaerobic purple sulfur bacterium Allochromatium palmeri DSM 15591.</title>
        <authorList>
            <person name="Kyndt J.A."/>
            <person name="Meyer T.E."/>
        </authorList>
    </citation>
    <scope>NUCLEOTIDE SEQUENCE [LARGE SCALE GENOMIC DNA]</scope>
    <source>
        <strain evidence="7 8">DSM 15591</strain>
    </source>
</reference>
<dbReference type="PANTHER" id="PTHR44757">
    <property type="entry name" value="DIGUANYLATE CYCLASE DGCP"/>
    <property type="match status" value="1"/>
</dbReference>
<organism evidence="7 8">
    <name type="scientific">Allochromatium palmeri</name>
    <dbReference type="NCBI Taxonomy" id="231048"/>
    <lineage>
        <taxon>Bacteria</taxon>
        <taxon>Pseudomonadati</taxon>
        <taxon>Pseudomonadota</taxon>
        <taxon>Gammaproteobacteria</taxon>
        <taxon>Chromatiales</taxon>
        <taxon>Chromatiaceae</taxon>
        <taxon>Allochromatium</taxon>
    </lineage>
</organism>
<sequence length="692" mass="77795">MSTKPSASILIVDDNPENLNVLKRMLSAEDYEVRPLPSGELALRAVQAEAPDLILLDIMMPGLDGYEVCARLQADPRTRDVPVIFISALRDPEDKVRAFAAGGVDYISKPFQVDEVLARVATHLRLNALQQALRAQNARLQEAAALFEVSGEGIILTDAQGVIRRVNPAFTRITGYTPEEAIGQTPRLLKSGHHPPEFYSHFWYTLQNLGYWEGEVWNRYKDGSIHPQWDMITAIRNDQGEVTGYVAQFSNVARRHLTEREIRQRGNYDALTGLVNRSLLLERLDLAFKGHRHQKRQLSLLCIGLDRFKQVNETLGYNTGDLLLQQIAARLTSEIRDVDTAARIGGDEFVIVLVDQVEATATERLAWRLLERLTQPFELPAGNLDIGVSLGLAVFPDDGDEVEVVLRNANIAMSRAKEQGGRQICFFTDAMGRELIERHRLERDLKLALARCELSLHYQPIVNLKSGQPLGFECLLRWQPAEQGFISPATFIPIAESSGLIRSLGAWVIEMACRQLAHWQKRGWSLYASVNVSTRQIPDGVAPDWLLQVTQNLGLAPECLVLEVTESVFATDLESVSNWLREVRALGFRVYLDDFGTGYSSLSYLKNFPLDAVKVDQVFVRDMVEQERDLALIRAILALCQELDLQVVAEGIETEVQRQRLSNLGCTYGQGYLFSRPLPVSAFEDFLQRYAP</sequence>
<dbReference type="Pfam" id="PF00563">
    <property type="entry name" value="EAL"/>
    <property type="match status" value="1"/>
</dbReference>
<feature type="domain" description="Response regulatory" evidence="3">
    <location>
        <begin position="8"/>
        <end position="124"/>
    </location>
</feature>
<dbReference type="AlphaFoldDB" id="A0A6N8EI27"/>
<dbReference type="Gene3D" id="3.20.20.450">
    <property type="entry name" value="EAL domain"/>
    <property type="match status" value="1"/>
</dbReference>
<dbReference type="GO" id="GO:0000160">
    <property type="term" value="P:phosphorelay signal transduction system"/>
    <property type="evidence" value="ECO:0007669"/>
    <property type="project" value="InterPro"/>
</dbReference>
<dbReference type="CDD" id="cd01948">
    <property type="entry name" value="EAL"/>
    <property type="match status" value="1"/>
</dbReference>
<evidence type="ECO:0000313" key="8">
    <source>
        <dbReference type="Proteomes" id="UP000434044"/>
    </source>
</evidence>
<evidence type="ECO:0000259" key="2">
    <source>
        <dbReference type="PROSITE" id="PS50105"/>
    </source>
</evidence>
<dbReference type="SMART" id="SM00448">
    <property type="entry name" value="REC"/>
    <property type="match status" value="1"/>
</dbReference>
<dbReference type="InterPro" id="IPR035919">
    <property type="entry name" value="EAL_sf"/>
</dbReference>
<name>A0A6N8EI27_9GAMM</name>
<dbReference type="Pfam" id="PF00072">
    <property type="entry name" value="Response_reg"/>
    <property type="match status" value="1"/>
</dbReference>
<evidence type="ECO:0000259" key="5">
    <source>
        <dbReference type="PROSITE" id="PS50883"/>
    </source>
</evidence>
<dbReference type="InterPro" id="IPR043128">
    <property type="entry name" value="Rev_trsase/Diguanyl_cyclase"/>
</dbReference>
<dbReference type="Proteomes" id="UP000434044">
    <property type="component" value="Unassembled WGS sequence"/>
</dbReference>
<dbReference type="SMART" id="SM00267">
    <property type="entry name" value="GGDEF"/>
    <property type="match status" value="1"/>
</dbReference>
<dbReference type="Pfam" id="PF00989">
    <property type="entry name" value="PAS"/>
    <property type="match status" value="1"/>
</dbReference>
<keyword evidence="1" id="KW-0597">Phosphoprotein</keyword>
<dbReference type="PROSITE" id="PS50112">
    <property type="entry name" value="PAS"/>
    <property type="match status" value="1"/>
</dbReference>
<dbReference type="SUPFAM" id="SSF55785">
    <property type="entry name" value="PYP-like sensor domain (PAS domain)"/>
    <property type="match status" value="1"/>
</dbReference>
<dbReference type="InterPro" id="IPR011006">
    <property type="entry name" value="CheY-like_superfamily"/>
</dbReference>
<dbReference type="CDD" id="cd01949">
    <property type="entry name" value="GGDEF"/>
    <property type="match status" value="1"/>
</dbReference>
<dbReference type="InterPro" id="IPR001789">
    <property type="entry name" value="Sig_transdc_resp-reg_receiver"/>
</dbReference>
<dbReference type="PROSITE" id="PS50883">
    <property type="entry name" value="EAL"/>
    <property type="match status" value="1"/>
</dbReference>
<feature type="domain" description="GGDEF" evidence="6">
    <location>
        <begin position="296"/>
        <end position="429"/>
    </location>
</feature>
<dbReference type="InterPro" id="IPR000160">
    <property type="entry name" value="GGDEF_dom"/>
</dbReference>
<dbReference type="PROSITE" id="PS50105">
    <property type="entry name" value="SAM_DOMAIN"/>
    <property type="match status" value="1"/>
</dbReference>
<dbReference type="NCBIfam" id="TIGR00229">
    <property type="entry name" value="sensory_box"/>
    <property type="match status" value="1"/>
</dbReference>
<evidence type="ECO:0000259" key="6">
    <source>
        <dbReference type="PROSITE" id="PS50887"/>
    </source>
</evidence>
<evidence type="ECO:0000259" key="3">
    <source>
        <dbReference type="PROSITE" id="PS50110"/>
    </source>
</evidence>
<dbReference type="Pfam" id="PF00990">
    <property type="entry name" value="GGDEF"/>
    <property type="match status" value="1"/>
</dbReference>
<accession>A0A6N8EI27</accession>
<dbReference type="RefSeq" id="WP_155450724.1">
    <property type="nucleotide sequence ID" value="NZ_WNKT01000032.1"/>
</dbReference>
<proteinExistence type="predicted"/>
<dbReference type="SUPFAM" id="SSF141868">
    <property type="entry name" value="EAL domain-like"/>
    <property type="match status" value="1"/>
</dbReference>
<dbReference type="InterPro" id="IPR052155">
    <property type="entry name" value="Biofilm_reg_signaling"/>
</dbReference>
<dbReference type="InterPro" id="IPR001633">
    <property type="entry name" value="EAL_dom"/>
</dbReference>
<gene>
    <name evidence="7" type="ORF">GJ668_13795</name>
</gene>
<keyword evidence="8" id="KW-1185">Reference proteome</keyword>
<protein>
    <submittedName>
        <fullName evidence="7">EAL domain-containing protein</fullName>
    </submittedName>
</protein>
<dbReference type="Gene3D" id="3.30.70.270">
    <property type="match status" value="1"/>
</dbReference>